<dbReference type="SUPFAM" id="SSF51126">
    <property type="entry name" value="Pectin lyase-like"/>
    <property type="match status" value="1"/>
</dbReference>
<dbReference type="HOGENOM" id="CLU_016031_7_1_1"/>
<dbReference type="GO" id="GO:0005576">
    <property type="term" value="C:extracellular region"/>
    <property type="evidence" value="ECO:0007669"/>
    <property type="project" value="UniProtKB-SubCell"/>
</dbReference>
<dbReference type="OMA" id="MFHFVID"/>
<dbReference type="Gene3D" id="2.160.20.10">
    <property type="entry name" value="Single-stranded right-handed beta-helix, Pectin lyase-like"/>
    <property type="match status" value="1"/>
</dbReference>
<proteinExistence type="inferred from homology"/>
<dbReference type="GO" id="GO:0005975">
    <property type="term" value="P:carbohydrate metabolic process"/>
    <property type="evidence" value="ECO:0007669"/>
    <property type="project" value="InterPro"/>
</dbReference>
<dbReference type="InterPro" id="IPR012334">
    <property type="entry name" value="Pectin_lyas_fold"/>
</dbReference>
<dbReference type="RefSeq" id="XP_014570314.1">
    <property type="nucleotide sequence ID" value="XM_014714828.1"/>
</dbReference>
<dbReference type="GO" id="GO:0046576">
    <property type="term" value="F:rhamnogalacturonan alpha-L-rhamnopyranosyl-(1-&gt;4)-alpha-D-galactopyranosyluronide lyase activity"/>
    <property type="evidence" value="ECO:0007669"/>
    <property type="project" value="UniProtKB-ARBA"/>
</dbReference>
<evidence type="ECO:0000313" key="13">
    <source>
        <dbReference type="Proteomes" id="UP000009131"/>
    </source>
</evidence>
<keyword evidence="9" id="KW-0961">Cell wall biogenesis/degradation</keyword>
<sequence>MMAYSSMALVVYILSFVTARRSQEFGKRHHTLATTSSQPIEHAVQDADHFTHQLARRSADRDELWERDLCEADPGAKVCNVLDFGGAQDVGKAITQAYLSCALPASKGKTNPLDTVILVPEGHTFNIHTHVVINAASFVTLQIDGIINVPHERSLDGTLLTFERSNNIVITGQGTINGNGAAWRPNRALNADLSRPRLIRFFQTDNSRITGALKLNNSPSFHVVIDGSHNVIEGLTIVADQVGTTDGVDLGGSFNEVRNVFVSNGDECVTVHSGTDMLISNITCSPSGGTNLGTFGVGGTDSIARVHYKGVRMINSGTAVMVKAFAGSKGSMQDVVFEDYQLTNVAKAVVISTRLGAQGCAHGTDYSCLNEGLLAVDSVQYRNISFVNWSGTLDATMRPDVSIYCHTGARSCRDINFINWNVKRLGGYADKYDFEANTVCGSGLKARWLVYNSGQSDTDPTRHLSCAD</sequence>
<name>G7DTY3_MIXOS</name>
<evidence type="ECO:0000256" key="9">
    <source>
        <dbReference type="ARBA" id="ARBA00023316"/>
    </source>
</evidence>
<evidence type="ECO:0000256" key="3">
    <source>
        <dbReference type="ARBA" id="ARBA00022525"/>
    </source>
</evidence>
<evidence type="ECO:0008006" key="14">
    <source>
        <dbReference type="Google" id="ProtNLM"/>
    </source>
</evidence>
<comment type="similarity">
    <text evidence="2 10">Belongs to the glycosyl hydrolase 28 family.</text>
</comment>
<protein>
    <recommendedName>
        <fullName evidence="14">Pectate lyase domain-containing protein</fullName>
    </recommendedName>
</protein>
<comment type="subcellular location">
    <subcellularLocation>
        <location evidence="1">Secreted</location>
    </subcellularLocation>
</comment>
<keyword evidence="7" id="KW-0325">Glycoprotein</keyword>
<dbReference type="InParanoid" id="G7DTY3"/>
<accession>G7DTY3</accession>
<gene>
    <name evidence="12" type="primary">Mo00690</name>
    <name evidence="12" type="ORF">E5Q_00690</name>
</gene>
<dbReference type="AlphaFoldDB" id="G7DTY3"/>
<dbReference type="EMBL" id="BABT02000026">
    <property type="protein sequence ID" value="GAA94043.1"/>
    <property type="molecule type" value="Genomic_DNA"/>
</dbReference>
<reference evidence="12 13" key="2">
    <citation type="journal article" date="2012" name="Open Biol.">
        <title>Characteristics of nucleosomes and linker DNA regions on the genome of the basidiomycete Mixia osmundae revealed by mono- and dinucleosome mapping.</title>
        <authorList>
            <person name="Nishida H."/>
            <person name="Kondo S."/>
            <person name="Matsumoto T."/>
            <person name="Suzuki Y."/>
            <person name="Yoshikawa H."/>
            <person name="Taylor T.D."/>
            <person name="Sugiyama J."/>
        </authorList>
    </citation>
    <scope>NUCLEOTIDE SEQUENCE [LARGE SCALE GENOMIC DNA]</scope>
    <source>
        <strain evidence="13">CBS 9802 / IAM 14324 / JCM 22182 / KY 12970</strain>
    </source>
</reference>
<dbReference type="PANTHER" id="PTHR31736:SF19">
    <property type="entry name" value="PECTIN LYASE SUPERFAMILY PROTEIN-RELATED"/>
    <property type="match status" value="1"/>
</dbReference>
<dbReference type="STRING" id="764103.G7DTY3"/>
<keyword evidence="4 11" id="KW-0732">Signal</keyword>
<dbReference type="InterPro" id="IPR000743">
    <property type="entry name" value="Glyco_hydro_28"/>
</dbReference>
<keyword evidence="5 10" id="KW-0378">Hydrolase</keyword>
<feature type="signal peptide" evidence="11">
    <location>
        <begin position="1"/>
        <end position="19"/>
    </location>
</feature>
<evidence type="ECO:0000256" key="11">
    <source>
        <dbReference type="SAM" id="SignalP"/>
    </source>
</evidence>
<keyword evidence="13" id="KW-1185">Reference proteome</keyword>
<dbReference type="PANTHER" id="PTHR31736">
    <property type="match status" value="1"/>
</dbReference>
<evidence type="ECO:0000256" key="5">
    <source>
        <dbReference type="ARBA" id="ARBA00022801"/>
    </source>
</evidence>
<keyword evidence="8 10" id="KW-0326">Glycosidase</keyword>
<feature type="chain" id="PRO_5009955485" description="Pectate lyase domain-containing protein" evidence="11">
    <location>
        <begin position="20"/>
        <end position="468"/>
    </location>
</feature>
<dbReference type="GO" id="GO:0004650">
    <property type="term" value="F:polygalacturonase activity"/>
    <property type="evidence" value="ECO:0007669"/>
    <property type="project" value="InterPro"/>
</dbReference>
<evidence type="ECO:0000256" key="8">
    <source>
        <dbReference type="ARBA" id="ARBA00023295"/>
    </source>
</evidence>
<evidence type="ECO:0000256" key="4">
    <source>
        <dbReference type="ARBA" id="ARBA00022729"/>
    </source>
</evidence>
<keyword evidence="3" id="KW-0964">Secreted</keyword>
<evidence type="ECO:0000256" key="2">
    <source>
        <dbReference type="ARBA" id="ARBA00008834"/>
    </source>
</evidence>
<evidence type="ECO:0000256" key="6">
    <source>
        <dbReference type="ARBA" id="ARBA00023157"/>
    </source>
</evidence>
<dbReference type="InterPro" id="IPR011050">
    <property type="entry name" value="Pectin_lyase_fold/virulence"/>
</dbReference>
<dbReference type="Pfam" id="PF00295">
    <property type="entry name" value="Glyco_hydro_28"/>
    <property type="match status" value="1"/>
</dbReference>
<dbReference type="Proteomes" id="UP000009131">
    <property type="component" value="Unassembled WGS sequence"/>
</dbReference>
<comment type="caution">
    <text evidence="12">The sequence shown here is derived from an EMBL/GenBank/DDBJ whole genome shotgun (WGS) entry which is preliminary data.</text>
</comment>
<dbReference type="OrthoDB" id="2268901at2759"/>
<evidence type="ECO:0000256" key="10">
    <source>
        <dbReference type="RuleBase" id="RU361169"/>
    </source>
</evidence>
<dbReference type="GO" id="GO:0071555">
    <property type="term" value="P:cell wall organization"/>
    <property type="evidence" value="ECO:0007669"/>
    <property type="project" value="UniProtKB-KW"/>
</dbReference>
<evidence type="ECO:0000256" key="7">
    <source>
        <dbReference type="ARBA" id="ARBA00023180"/>
    </source>
</evidence>
<dbReference type="eggNOG" id="ENOG502S379">
    <property type="taxonomic scope" value="Eukaryota"/>
</dbReference>
<organism evidence="12 13">
    <name type="scientific">Mixia osmundae (strain CBS 9802 / IAM 14324 / JCM 22182 / KY 12970)</name>
    <dbReference type="NCBI Taxonomy" id="764103"/>
    <lineage>
        <taxon>Eukaryota</taxon>
        <taxon>Fungi</taxon>
        <taxon>Dikarya</taxon>
        <taxon>Basidiomycota</taxon>
        <taxon>Pucciniomycotina</taxon>
        <taxon>Mixiomycetes</taxon>
        <taxon>Mixiales</taxon>
        <taxon>Mixiaceae</taxon>
        <taxon>Mixia</taxon>
    </lineage>
</organism>
<reference evidence="12 13" key="1">
    <citation type="journal article" date="2011" name="J. Gen. Appl. Microbiol.">
        <title>Draft genome sequencing of the enigmatic basidiomycete Mixia osmundae.</title>
        <authorList>
            <person name="Nishida H."/>
            <person name="Nagatsuka Y."/>
            <person name="Sugiyama J."/>
        </authorList>
    </citation>
    <scope>NUCLEOTIDE SEQUENCE [LARGE SCALE GENOMIC DNA]</scope>
    <source>
        <strain evidence="13">CBS 9802 / IAM 14324 / JCM 22182 / KY 12970</strain>
    </source>
</reference>
<evidence type="ECO:0000313" key="12">
    <source>
        <dbReference type="EMBL" id="GAA94043.1"/>
    </source>
</evidence>
<keyword evidence="6" id="KW-1015">Disulfide bond</keyword>
<evidence type="ECO:0000256" key="1">
    <source>
        <dbReference type="ARBA" id="ARBA00004613"/>
    </source>
</evidence>